<feature type="region of interest" description="Disordered" evidence="1">
    <location>
        <begin position="85"/>
        <end position="117"/>
    </location>
</feature>
<protein>
    <submittedName>
        <fullName evidence="2">Uncharacterized protein</fullName>
    </submittedName>
</protein>
<gene>
    <name evidence="2" type="ORF">TCIL3000_8_6410</name>
</gene>
<name>G0USQ1_TRYCI</name>
<evidence type="ECO:0000256" key="1">
    <source>
        <dbReference type="SAM" id="MobiDB-lite"/>
    </source>
</evidence>
<dbReference type="EMBL" id="HE575321">
    <property type="protein sequence ID" value="CCC92414.1"/>
    <property type="molecule type" value="Genomic_DNA"/>
</dbReference>
<evidence type="ECO:0000313" key="2">
    <source>
        <dbReference type="EMBL" id="CCC92414.1"/>
    </source>
</evidence>
<proteinExistence type="predicted"/>
<reference evidence="2" key="1">
    <citation type="journal article" date="2012" name="Proc. Natl. Acad. Sci. U.S.A.">
        <title>Antigenic diversity is generated by distinct evolutionary mechanisms in African trypanosome species.</title>
        <authorList>
            <person name="Jackson A.P."/>
            <person name="Berry A."/>
            <person name="Aslett M."/>
            <person name="Allison H.C."/>
            <person name="Burton P."/>
            <person name="Vavrova-Anderson J."/>
            <person name="Brown R."/>
            <person name="Browne H."/>
            <person name="Corton N."/>
            <person name="Hauser H."/>
            <person name="Gamble J."/>
            <person name="Gilderthorp R."/>
            <person name="Marcello L."/>
            <person name="McQuillan J."/>
            <person name="Otto T.D."/>
            <person name="Quail M.A."/>
            <person name="Sanders M.J."/>
            <person name="van Tonder A."/>
            <person name="Ginger M.L."/>
            <person name="Field M.C."/>
            <person name="Barry J.D."/>
            <person name="Hertz-Fowler C."/>
            <person name="Berriman M."/>
        </authorList>
    </citation>
    <scope>NUCLEOTIDE SEQUENCE</scope>
    <source>
        <strain evidence="2">IL3000</strain>
    </source>
</reference>
<dbReference type="AlphaFoldDB" id="G0USQ1"/>
<organism evidence="2">
    <name type="scientific">Trypanosoma congolense (strain IL3000)</name>
    <dbReference type="NCBI Taxonomy" id="1068625"/>
    <lineage>
        <taxon>Eukaryota</taxon>
        <taxon>Discoba</taxon>
        <taxon>Euglenozoa</taxon>
        <taxon>Kinetoplastea</taxon>
        <taxon>Metakinetoplastina</taxon>
        <taxon>Trypanosomatida</taxon>
        <taxon>Trypanosomatidae</taxon>
        <taxon>Trypanosoma</taxon>
        <taxon>Nannomonas</taxon>
    </lineage>
</organism>
<sequence>MLRGPQWFAGSPSVRLGGGCLPCTANKYSVNSGPWGAVWFTISARGQWTGPLKEPGEHPGSSQRYGIPGVVAIFLGHLVPVLPHNPPGKKNLQPGKRVGGGKAAARERHRGALPVLL</sequence>
<accession>G0USQ1</accession>